<accession>A0A9P6MTG5</accession>
<protein>
    <submittedName>
        <fullName evidence="1">Uncharacterized protein</fullName>
    </submittedName>
</protein>
<gene>
    <name evidence="1" type="ORF">BGZ80_011388</name>
</gene>
<sequence>MVSGECKTRKEMFKYSSRGGYQISYSSVLENLLKLRFKAKERVKKLHLTVKQKFERYKRAMGHIIWIVGDWERVIFSVETKINLWNSDGIRHYWMRDGQESQLFHLQPTFKQGDLSMLRRVAAALKAKGGQEKYLLTQA</sequence>
<dbReference type="Proteomes" id="UP000703661">
    <property type="component" value="Unassembled WGS sequence"/>
</dbReference>
<reference evidence="1" key="1">
    <citation type="journal article" date="2020" name="Fungal Divers.">
        <title>Resolving the Mortierellaceae phylogeny through synthesis of multi-gene phylogenetics and phylogenomics.</title>
        <authorList>
            <person name="Vandepol N."/>
            <person name="Liber J."/>
            <person name="Desiro A."/>
            <person name="Na H."/>
            <person name="Kennedy M."/>
            <person name="Barry K."/>
            <person name="Grigoriev I.V."/>
            <person name="Miller A.N."/>
            <person name="O'Donnell K."/>
            <person name="Stajich J.E."/>
            <person name="Bonito G."/>
        </authorList>
    </citation>
    <scope>NUCLEOTIDE SEQUENCE</scope>
    <source>
        <strain evidence="1">NRRL 2769</strain>
    </source>
</reference>
<keyword evidence="2" id="KW-1185">Reference proteome</keyword>
<dbReference type="GO" id="GO:0003676">
    <property type="term" value="F:nucleic acid binding"/>
    <property type="evidence" value="ECO:0007669"/>
    <property type="project" value="InterPro"/>
</dbReference>
<organism evidence="1 2">
    <name type="scientific">Entomortierella chlamydospora</name>
    <dbReference type="NCBI Taxonomy" id="101097"/>
    <lineage>
        <taxon>Eukaryota</taxon>
        <taxon>Fungi</taxon>
        <taxon>Fungi incertae sedis</taxon>
        <taxon>Mucoromycota</taxon>
        <taxon>Mortierellomycotina</taxon>
        <taxon>Mortierellomycetes</taxon>
        <taxon>Mortierellales</taxon>
        <taxon>Mortierellaceae</taxon>
        <taxon>Entomortierella</taxon>
    </lineage>
</organism>
<dbReference type="AlphaFoldDB" id="A0A9P6MTG5"/>
<comment type="caution">
    <text evidence="1">The sequence shown here is derived from an EMBL/GenBank/DDBJ whole genome shotgun (WGS) entry which is preliminary data.</text>
</comment>
<proteinExistence type="predicted"/>
<dbReference type="Gene3D" id="3.30.420.10">
    <property type="entry name" value="Ribonuclease H-like superfamily/Ribonuclease H"/>
    <property type="match status" value="1"/>
</dbReference>
<dbReference type="InterPro" id="IPR036397">
    <property type="entry name" value="RNaseH_sf"/>
</dbReference>
<evidence type="ECO:0000313" key="2">
    <source>
        <dbReference type="Proteomes" id="UP000703661"/>
    </source>
</evidence>
<name>A0A9P6MTG5_9FUNG</name>
<evidence type="ECO:0000313" key="1">
    <source>
        <dbReference type="EMBL" id="KAG0012966.1"/>
    </source>
</evidence>
<dbReference type="EMBL" id="JAAAID010000909">
    <property type="protein sequence ID" value="KAG0012966.1"/>
    <property type="molecule type" value="Genomic_DNA"/>
</dbReference>